<accession>A0A023WVJ2</accession>
<evidence type="ECO:0000313" key="3">
    <source>
        <dbReference type="Proteomes" id="UP000025238"/>
    </source>
</evidence>
<dbReference type="Proteomes" id="UP000025238">
    <property type="component" value="Chromosome"/>
</dbReference>
<organism evidence="2 3">
    <name type="scientific">Stutzerimonas stutzeri</name>
    <name type="common">Pseudomonas stutzeri</name>
    <dbReference type="NCBI Taxonomy" id="316"/>
    <lineage>
        <taxon>Bacteria</taxon>
        <taxon>Pseudomonadati</taxon>
        <taxon>Pseudomonadota</taxon>
        <taxon>Gammaproteobacteria</taxon>
        <taxon>Pseudomonadales</taxon>
        <taxon>Pseudomonadaceae</taxon>
        <taxon>Stutzerimonas</taxon>
    </lineage>
</organism>
<name>A0A023WVJ2_STUST</name>
<proteinExistence type="predicted"/>
<dbReference type="KEGG" id="pstu:UIB01_15655"/>
<dbReference type="PATRIC" id="fig|316.97.peg.3130"/>
<dbReference type="EMBL" id="CP007509">
    <property type="protein sequence ID" value="AHY43834.1"/>
    <property type="molecule type" value="Genomic_DNA"/>
</dbReference>
<evidence type="ECO:0000256" key="1">
    <source>
        <dbReference type="SAM" id="MobiDB-lite"/>
    </source>
</evidence>
<feature type="region of interest" description="Disordered" evidence="1">
    <location>
        <begin position="94"/>
        <end position="124"/>
    </location>
</feature>
<evidence type="ECO:0000313" key="2">
    <source>
        <dbReference type="EMBL" id="AHY43834.1"/>
    </source>
</evidence>
<protein>
    <submittedName>
        <fullName evidence="2">Holin</fullName>
    </submittedName>
</protein>
<dbReference type="AlphaFoldDB" id="A0A023WVJ2"/>
<sequence length="124" mass="14076">MSSGRADRRGTAASRGYGYRWQLAREDHLRRNPFCGECSSPARPVLAQVVDHKTPPRLKEAKASGDPERIAAAWKLFWSRDNWQSLCTNCHSSDKQRFEKSGRQAGCGPDGRPLDPRHHWHRPG</sequence>
<gene>
    <name evidence="2" type="ORF">UIB01_15655</name>
</gene>
<reference evidence="2 3" key="1">
    <citation type="submission" date="2014-03" db="EMBL/GenBank/DDBJ databases">
        <title>Complete genome sequence of Pseudomonas stutzeri 19SMN4.</title>
        <authorList>
            <person name="Brunet-Galmes I."/>
            <person name="Nogales B."/>
            <person name="Busquets A."/>
            <person name="Pena A."/>
            <person name="Gomila M."/>
            <person name="Garcia-Valdes E."/>
            <person name="Lalucat J."/>
            <person name="Bennasar A."/>
            <person name="Bosch R."/>
        </authorList>
    </citation>
    <scope>NUCLEOTIDE SEQUENCE [LARGE SCALE GENOMIC DNA]</scope>
    <source>
        <strain evidence="2 3">19SMN4</strain>
    </source>
</reference>